<protein>
    <submittedName>
        <fullName evidence="1">Uncharacterized protein with NRDE domain</fullName>
    </submittedName>
</protein>
<evidence type="ECO:0000313" key="1">
    <source>
        <dbReference type="EMBL" id="RAS37351.1"/>
    </source>
</evidence>
<sequence length="285" mass="31374">MCLIVFDWRPDAVDGPLFTLAANRDEFFRRTADPVNWWHDAPAVLAGRDLIGGGTWLGVSRDGRFAALTNYRAPHEMRADAPTRGTLVSDWLSGAARDAQGQPHTTPLAYLRHIAQTGDIYNGFNLLVGDWTRRELGWYCNRSPLAPALLSAGTHGISNAVLDTAWPKLVNKRAELGALLARQTMPPLERLIDLMRDPRLARDDELPSTGIPLERERALSAAFIETPEYGTRGTTALRVAAHGDVISVAIAERSDDNGSHRIVRPGDFERSFAFNIEREIAGSAV</sequence>
<dbReference type="EMBL" id="QLTK01000003">
    <property type="protein sequence ID" value="RAS37351.1"/>
    <property type="molecule type" value="Genomic_DNA"/>
</dbReference>
<dbReference type="PANTHER" id="PTHR17985">
    <property type="entry name" value="SER/THR-RICH PROTEIN T10 IN DGCR REGION"/>
    <property type="match status" value="1"/>
</dbReference>
<dbReference type="STRING" id="1169143.GCA_000383275_00921"/>
<dbReference type="InterPro" id="IPR008551">
    <property type="entry name" value="TANGO2"/>
</dbReference>
<dbReference type="AlphaFoldDB" id="A0A329CUL9"/>
<organism evidence="1 2">
    <name type="scientific">Paraburkholderia bryophila</name>
    <dbReference type="NCBI Taxonomy" id="420952"/>
    <lineage>
        <taxon>Bacteria</taxon>
        <taxon>Pseudomonadati</taxon>
        <taxon>Pseudomonadota</taxon>
        <taxon>Betaproteobacteria</taxon>
        <taxon>Burkholderiales</taxon>
        <taxon>Burkholderiaceae</taxon>
        <taxon>Paraburkholderia</taxon>
    </lineage>
</organism>
<dbReference type="Pfam" id="PF05742">
    <property type="entry name" value="TANGO2"/>
    <property type="match status" value="1"/>
</dbReference>
<proteinExistence type="predicted"/>
<dbReference type="Proteomes" id="UP000248918">
    <property type="component" value="Unassembled WGS sequence"/>
</dbReference>
<dbReference type="PANTHER" id="PTHR17985:SF8">
    <property type="entry name" value="TRANSPORT AND GOLGI ORGANIZATION PROTEIN 2 HOMOLOG"/>
    <property type="match status" value="1"/>
</dbReference>
<dbReference type="OrthoDB" id="4380123at2"/>
<comment type="caution">
    <text evidence="1">The sequence shown here is derived from an EMBL/GenBank/DDBJ whole genome shotgun (WGS) entry which is preliminary data.</text>
</comment>
<reference evidence="1 2" key="1">
    <citation type="submission" date="2018-06" db="EMBL/GenBank/DDBJ databases">
        <title>Genomic Encyclopedia of Type Strains, Phase III (KMG-III): the genomes of soil and plant-associated and newly described type strains.</title>
        <authorList>
            <person name="Whitman W."/>
        </authorList>
    </citation>
    <scope>NUCLEOTIDE SEQUENCE [LARGE SCALE GENOMIC DNA]</scope>
    <source>
        <strain evidence="1 2">LMG 23644</strain>
    </source>
</reference>
<name>A0A329CUL9_9BURK</name>
<dbReference type="RefSeq" id="WP_111930090.1">
    <property type="nucleotide sequence ID" value="NZ_CADFFP010000002.1"/>
</dbReference>
<gene>
    <name evidence="1" type="ORF">BX591_103205</name>
</gene>
<evidence type="ECO:0000313" key="2">
    <source>
        <dbReference type="Proteomes" id="UP000248918"/>
    </source>
</evidence>
<accession>A0A329CUL9</accession>